<reference evidence="1 2" key="1">
    <citation type="journal article" date="2019" name="Int. J. Syst. Evol. Microbiol.">
        <title>The Global Catalogue of Microorganisms (GCM) 10K type strain sequencing project: providing services to taxonomists for standard genome sequencing and annotation.</title>
        <authorList>
            <consortium name="The Broad Institute Genomics Platform"/>
            <consortium name="The Broad Institute Genome Sequencing Center for Infectious Disease"/>
            <person name="Wu L."/>
            <person name="Ma J."/>
        </authorList>
    </citation>
    <scope>NUCLEOTIDE SEQUENCE [LARGE SCALE GENOMIC DNA]</scope>
    <source>
        <strain evidence="1 2">PJ61</strain>
    </source>
</reference>
<dbReference type="Proteomes" id="UP001596274">
    <property type="component" value="Unassembled WGS sequence"/>
</dbReference>
<dbReference type="GO" id="GO:0016787">
    <property type="term" value="F:hydrolase activity"/>
    <property type="evidence" value="ECO:0007669"/>
    <property type="project" value="UniProtKB-KW"/>
</dbReference>
<evidence type="ECO:0000313" key="2">
    <source>
        <dbReference type="Proteomes" id="UP001596274"/>
    </source>
</evidence>
<proteinExistence type="predicted"/>
<evidence type="ECO:0000313" key="1">
    <source>
        <dbReference type="EMBL" id="MFC6771916.1"/>
    </source>
</evidence>
<feature type="non-terminal residue" evidence="1">
    <location>
        <position position="1"/>
    </location>
</feature>
<accession>A0ABD5T359</accession>
<dbReference type="EMBL" id="JBHSWT010000561">
    <property type="protein sequence ID" value="MFC6771916.1"/>
    <property type="molecule type" value="Genomic_DNA"/>
</dbReference>
<keyword evidence="2" id="KW-1185">Reference proteome</keyword>
<sequence>YRPVERLAEIRAPTLLVAGTDDEIVESESVTDAGEALSRGTVVSMPADHFSVLGEDFEPAVGHQLSFLRDVF</sequence>
<dbReference type="AlphaFoldDB" id="A0ABD5T359"/>
<gene>
    <name evidence="1" type="ORF">ACFQDD_10375</name>
</gene>
<keyword evidence="1" id="KW-0378">Hydrolase</keyword>
<name>A0ABD5T359_9EURY</name>
<dbReference type="Gene3D" id="3.40.50.1820">
    <property type="entry name" value="alpha/beta hydrolase"/>
    <property type="match status" value="1"/>
</dbReference>
<protein>
    <submittedName>
        <fullName evidence="1">Alpha/beta fold hydrolase</fullName>
    </submittedName>
</protein>
<dbReference type="SUPFAM" id="SSF53474">
    <property type="entry name" value="alpha/beta-Hydrolases"/>
    <property type="match status" value="1"/>
</dbReference>
<dbReference type="InterPro" id="IPR029058">
    <property type="entry name" value="AB_hydrolase_fold"/>
</dbReference>
<organism evidence="1 2">
    <name type="scientific">Halorubrum pallidum</name>
    <dbReference type="NCBI Taxonomy" id="1526114"/>
    <lineage>
        <taxon>Archaea</taxon>
        <taxon>Methanobacteriati</taxon>
        <taxon>Methanobacteriota</taxon>
        <taxon>Stenosarchaea group</taxon>
        <taxon>Halobacteria</taxon>
        <taxon>Halobacteriales</taxon>
        <taxon>Haloferacaceae</taxon>
        <taxon>Halorubrum</taxon>
    </lineage>
</organism>
<comment type="caution">
    <text evidence="1">The sequence shown here is derived from an EMBL/GenBank/DDBJ whole genome shotgun (WGS) entry which is preliminary data.</text>
</comment>